<keyword evidence="2" id="KW-1185">Reference proteome</keyword>
<dbReference type="AlphaFoldDB" id="A0A7W6EFZ2"/>
<gene>
    <name evidence="1" type="ORF">GGR04_001005</name>
</gene>
<dbReference type="EMBL" id="JACIEK010000001">
    <property type="protein sequence ID" value="MBB3997184.1"/>
    <property type="molecule type" value="Genomic_DNA"/>
</dbReference>
<name>A0A7W6EFZ2_9HYPH</name>
<evidence type="ECO:0000313" key="2">
    <source>
        <dbReference type="Proteomes" id="UP000542776"/>
    </source>
</evidence>
<accession>A0A7W6EFZ2</accession>
<dbReference type="Proteomes" id="UP000542776">
    <property type="component" value="Unassembled WGS sequence"/>
</dbReference>
<protein>
    <submittedName>
        <fullName evidence="1">Uncharacterized protein</fullName>
    </submittedName>
</protein>
<evidence type="ECO:0000313" key="1">
    <source>
        <dbReference type="EMBL" id="MBB3997184.1"/>
    </source>
</evidence>
<organism evidence="1 2">
    <name type="scientific">Aureimonas pseudogalii</name>
    <dbReference type="NCBI Taxonomy" id="1744844"/>
    <lineage>
        <taxon>Bacteria</taxon>
        <taxon>Pseudomonadati</taxon>
        <taxon>Pseudomonadota</taxon>
        <taxon>Alphaproteobacteria</taxon>
        <taxon>Hyphomicrobiales</taxon>
        <taxon>Aurantimonadaceae</taxon>
        <taxon>Aureimonas</taxon>
    </lineage>
</organism>
<reference evidence="1 2" key="1">
    <citation type="submission" date="2020-08" db="EMBL/GenBank/DDBJ databases">
        <title>Genomic Encyclopedia of Type Strains, Phase IV (KMG-IV): sequencing the most valuable type-strain genomes for metagenomic binning, comparative biology and taxonomic classification.</title>
        <authorList>
            <person name="Goeker M."/>
        </authorList>
    </citation>
    <scope>NUCLEOTIDE SEQUENCE [LARGE SCALE GENOMIC DNA]</scope>
    <source>
        <strain evidence="1 2">DSM 102238</strain>
    </source>
</reference>
<dbReference type="RefSeq" id="WP_183198449.1">
    <property type="nucleotide sequence ID" value="NZ_JACIEK010000001.1"/>
</dbReference>
<proteinExistence type="predicted"/>
<sequence length="71" mass="8317">MSDDTEAKWDEFDRAETAWQGRDAILSDALRIASRLPRQKELADETLALVRELLDWREERRLPDPHAQKAN</sequence>
<comment type="caution">
    <text evidence="1">The sequence shown here is derived from an EMBL/GenBank/DDBJ whole genome shotgun (WGS) entry which is preliminary data.</text>
</comment>